<evidence type="ECO:0000256" key="1">
    <source>
        <dbReference type="SAM" id="SignalP"/>
    </source>
</evidence>
<dbReference type="RefSeq" id="WP_193192365.1">
    <property type="nucleotide sequence ID" value="NZ_JACZFR010000028.1"/>
</dbReference>
<comment type="caution">
    <text evidence="2">The sequence shown here is derived from an EMBL/GenBank/DDBJ whole genome shotgun (WGS) entry which is preliminary data.</text>
</comment>
<dbReference type="PROSITE" id="PS51257">
    <property type="entry name" value="PROKAR_LIPOPROTEIN"/>
    <property type="match status" value="1"/>
</dbReference>
<accession>A0ABW1YL31</accession>
<dbReference type="Proteomes" id="UP001596425">
    <property type="component" value="Unassembled WGS sequence"/>
</dbReference>
<feature type="signal peptide" evidence="1">
    <location>
        <begin position="1"/>
        <end position="19"/>
    </location>
</feature>
<proteinExistence type="predicted"/>
<protein>
    <recommendedName>
        <fullName evidence="4">Toxin-antitoxin system YwqK family antitoxin</fullName>
    </recommendedName>
</protein>
<evidence type="ECO:0008006" key="4">
    <source>
        <dbReference type="Google" id="ProtNLM"/>
    </source>
</evidence>
<feature type="chain" id="PRO_5046478857" description="Toxin-antitoxin system YwqK family antitoxin" evidence="1">
    <location>
        <begin position="20"/>
        <end position="457"/>
    </location>
</feature>
<sequence>MKRLIALICLLLLASCATVKEYDKDAIEIVDGLAYDKSLLDRGVRNPITGIVHKRTPRRIFQYQYKDGVLRHQQDHYPDGFLSYQAEFDEFGLLDGEILRTDTKENGERGRYRHGVLHGQFHEWHNTSGLVFDRTFELVNGVRREQLNAFPKGVWLPTASFENNFDIRAARHTPDIDLADTKLLDNFTGWAWNTRRDGIRQARYEQGRQREHWSYNKKGLLISYRHALQDGGQLRCGFSEGYLLSCRQQDVRGRAQGIQLIQSRRDGNFRFLEHHLKDGTLDGTHRLWDGKEGLQAEMLFVNGVRKDNLERLERDLDLPMPWLAPEMQPDQVHYFTSRSRVGKTFNGWALVQKSNGRLDWLGHYRDGAQLETWDYRGDSTLGRYKRHLPDGSLVSVTYRDGVLTSYEEKNARGYTHGRKLKRRYGKEEYKDSRHENLRQQGKTTLYSWSESGELIVD</sequence>
<name>A0ABW1YL31_9GAMM</name>
<keyword evidence="1" id="KW-0732">Signal</keyword>
<dbReference type="EMBL" id="JBHSVR010000001">
    <property type="protein sequence ID" value="MFC6632245.1"/>
    <property type="molecule type" value="Genomic_DNA"/>
</dbReference>
<evidence type="ECO:0000313" key="3">
    <source>
        <dbReference type="Proteomes" id="UP001596425"/>
    </source>
</evidence>
<gene>
    <name evidence="2" type="ORF">ACFQBM_03075</name>
</gene>
<evidence type="ECO:0000313" key="2">
    <source>
        <dbReference type="EMBL" id="MFC6632245.1"/>
    </source>
</evidence>
<reference evidence="3" key="1">
    <citation type="journal article" date="2019" name="Int. J. Syst. Evol. Microbiol.">
        <title>The Global Catalogue of Microorganisms (GCM) 10K type strain sequencing project: providing services to taxonomists for standard genome sequencing and annotation.</title>
        <authorList>
            <consortium name="The Broad Institute Genomics Platform"/>
            <consortium name="The Broad Institute Genome Sequencing Center for Infectious Disease"/>
            <person name="Wu L."/>
            <person name="Ma J."/>
        </authorList>
    </citation>
    <scope>NUCLEOTIDE SEQUENCE [LARGE SCALE GENOMIC DNA]</scope>
    <source>
        <strain evidence="3">CGMCC 1.13718</strain>
    </source>
</reference>
<keyword evidence="3" id="KW-1185">Reference proteome</keyword>
<organism evidence="2 3">
    <name type="scientific">Microbulbifer taiwanensis</name>
    <dbReference type="NCBI Taxonomy" id="986746"/>
    <lineage>
        <taxon>Bacteria</taxon>
        <taxon>Pseudomonadati</taxon>
        <taxon>Pseudomonadota</taxon>
        <taxon>Gammaproteobacteria</taxon>
        <taxon>Cellvibrionales</taxon>
        <taxon>Microbulbiferaceae</taxon>
        <taxon>Microbulbifer</taxon>
    </lineage>
</organism>